<reference evidence="4" key="1">
    <citation type="submission" date="2016-06" db="UniProtKB">
        <authorList>
            <consortium name="WormBaseParasite"/>
        </authorList>
    </citation>
    <scope>IDENTIFICATION</scope>
</reference>
<evidence type="ECO:0000313" key="2">
    <source>
        <dbReference type="EMBL" id="VDP20957.1"/>
    </source>
</evidence>
<dbReference type="Proteomes" id="UP000267606">
    <property type="component" value="Unassembled WGS sequence"/>
</dbReference>
<evidence type="ECO:0000313" key="4">
    <source>
        <dbReference type="WBParaSite" id="OFLC_0001524701-mRNA-1"/>
    </source>
</evidence>
<proteinExistence type="predicted"/>
<name>A0A183I674_9BILA</name>
<feature type="signal peptide" evidence="1">
    <location>
        <begin position="1"/>
        <end position="18"/>
    </location>
</feature>
<reference evidence="2 3" key="2">
    <citation type="submission" date="2018-11" db="EMBL/GenBank/DDBJ databases">
        <authorList>
            <consortium name="Pathogen Informatics"/>
        </authorList>
    </citation>
    <scope>NUCLEOTIDE SEQUENCE [LARGE SCALE GENOMIC DNA]</scope>
</reference>
<organism evidence="4">
    <name type="scientific">Onchocerca flexuosa</name>
    <dbReference type="NCBI Taxonomy" id="387005"/>
    <lineage>
        <taxon>Eukaryota</taxon>
        <taxon>Metazoa</taxon>
        <taxon>Ecdysozoa</taxon>
        <taxon>Nematoda</taxon>
        <taxon>Chromadorea</taxon>
        <taxon>Rhabditida</taxon>
        <taxon>Spirurina</taxon>
        <taxon>Spiruromorpha</taxon>
        <taxon>Filarioidea</taxon>
        <taxon>Onchocercidae</taxon>
        <taxon>Onchocerca</taxon>
    </lineage>
</organism>
<keyword evidence="1" id="KW-0732">Signal</keyword>
<gene>
    <name evidence="2" type="ORF">OFLC_LOCUS15237</name>
</gene>
<keyword evidence="3" id="KW-1185">Reference proteome</keyword>
<sequence length="181" mass="20728">MLYYGFLYLTVLHSFLNAQIEIPAQVVTLLDKKSYVQYEFIDWNYQDDGSQLILPIRFRTRTIDGRLITLSVQGVEETLFILSVNIDNAAIFVDLTDGQGKLIKKTKKQLPGANNGKEYSISIQLNVENKMLKIIYGEGTIDQYDFIDDIKFEKYMQLGITTGSYGNFSVFNLQNLIKLLS</sequence>
<dbReference type="EMBL" id="UZAJ01041811">
    <property type="protein sequence ID" value="VDP20957.1"/>
    <property type="molecule type" value="Genomic_DNA"/>
</dbReference>
<dbReference type="AlphaFoldDB" id="A0A183I674"/>
<evidence type="ECO:0000256" key="1">
    <source>
        <dbReference type="SAM" id="SignalP"/>
    </source>
</evidence>
<accession>A0A183I674</accession>
<dbReference type="WBParaSite" id="OFLC_0001524701-mRNA-1">
    <property type="protein sequence ID" value="OFLC_0001524701-mRNA-1"/>
    <property type="gene ID" value="OFLC_0001524701"/>
</dbReference>
<feature type="chain" id="PRO_5044552786" evidence="1">
    <location>
        <begin position="19"/>
        <end position="181"/>
    </location>
</feature>
<protein>
    <submittedName>
        <fullName evidence="4">LAM_G_DOMAIN domain-containing protein</fullName>
    </submittedName>
</protein>
<evidence type="ECO:0000313" key="3">
    <source>
        <dbReference type="Proteomes" id="UP000267606"/>
    </source>
</evidence>